<organism evidence="2 3">
    <name type="scientific">Pontibacter toksunensis</name>
    <dbReference type="NCBI Taxonomy" id="1332631"/>
    <lineage>
        <taxon>Bacteria</taxon>
        <taxon>Pseudomonadati</taxon>
        <taxon>Bacteroidota</taxon>
        <taxon>Cytophagia</taxon>
        <taxon>Cytophagales</taxon>
        <taxon>Hymenobacteraceae</taxon>
        <taxon>Pontibacter</taxon>
    </lineage>
</organism>
<name>A0ABW6BQD2_9BACT</name>
<dbReference type="CDD" id="cd00761">
    <property type="entry name" value="Glyco_tranf_GTA_type"/>
    <property type="match status" value="1"/>
</dbReference>
<dbReference type="InterPro" id="IPR029044">
    <property type="entry name" value="Nucleotide-diphossugar_trans"/>
</dbReference>
<dbReference type="PANTHER" id="PTHR22916:SF64">
    <property type="entry name" value="TRANSFERASE, PUTATIVE-RELATED"/>
    <property type="match status" value="1"/>
</dbReference>
<comment type="caution">
    <text evidence="2">The sequence shown here is derived from an EMBL/GenBank/DDBJ whole genome shotgun (WGS) entry which is preliminary data.</text>
</comment>
<dbReference type="InterPro" id="IPR001173">
    <property type="entry name" value="Glyco_trans_2-like"/>
</dbReference>
<sequence length="314" mass="35601">MKVLVSVIIPAYNSSKYISESIDSVLKQSYKYLEVIVVDDGSTDNTLQIAEKFEEYGVKVYAQKNKGACAARNYGYKLSKGEFIQFLDADDVLAPDKIEKQLNELLKYDNYHNILIHCRWGRFKDGEEVYHWGPDVSIRTDLKPVDWLIINHMSITGCWLTHRDLIEKGGGWNEDLKRNQDGEFFSRVMLQASKVLYSDEAKVYYRSGITSSISATKNAAAALSGYKAVELIESYIFSLEKSARTRLAVANMYQSFVLEHYIAFPTLANKAEMKVKEMGGATVKLQGGKVLTTMGRIMGWKNALEVKKVLLRLK</sequence>
<dbReference type="SUPFAM" id="SSF53448">
    <property type="entry name" value="Nucleotide-diphospho-sugar transferases"/>
    <property type="match status" value="1"/>
</dbReference>
<dbReference type="PANTHER" id="PTHR22916">
    <property type="entry name" value="GLYCOSYLTRANSFERASE"/>
    <property type="match status" value="1"/>
</dbReference>
<evidence type="ECO:0000313" key="3">
    <source>
        <dbReference type="Proteomes" id="UP001597641"/>
    </source>
</evidence>
<proteinExistence type="predicted"/>
<evidence type="ECO:0000259" key="1">
    <source>
        <dbReference type="Pfam" id="PF00535"/>
    </source>
</evidence>
<accession>A0ABW6BQD2</accession>
<feature type="domain" description="Glycosyltransferase 2-like" evidence="1">
    <location>
        <begin position="6"/>
        <end position="168"/>
    </location>
</feature>
<gene>
    <name evidence="2" type="ORF">ACFS7Z_02130</name>
</gene>
<keyword evidence="3" id="KW-1185">Reference proteome</keyword>
<evidence type="ECO:0000313" key="2">
    <source>
        <dbReference type="EMBL" id="MFD2999142.1"/>
    </source>
</evidence>
<dbReference type="Gene3D" id="3.90.550.10">
    <property type="entry name" value="Spore Coat Polysaccharide Biosynthesis Protein SpsA, Chain A"/>
    <property type="match status" value="1"/>
</dbReference>
<dbReference type="EMBL" id="JBHUOX010000001">
    <property type="protein sequence ID" value="MFD2999142.1"/>
    <property type="molecule type" value="Genomic_DNA"/>
</dbReference>
<protein>
    <submittedName>
        <fullName evidence="2">Glycosyltransferase family 2 protein</fullName>
    </submittedName>
</protein>
<dbReference type="Proteomes" id="UP001597641">
    <property type="component" value="Unassembled WGS sequence"/>
</dbReference>
<dbReference type="Pfam" id="PF00535">
    <property type="entry name" value="Glycos_transf_2"/>
    <property type="match status" value="1"/>
</dbReference>
<dbReference type="RefSeq" id="WP_377480164.1">
    <property type="nucleotide sequence ID" value="NZ_JBHUOX010000001.1"/>
</dbReference>
<reference evidence="3" key="1">
    <citation type="journal article" date="2019" name="Int. J. Syst. Evol. Microbiol.">
        <title>The Global Catalogue of Microorganisms (GCM) 10K type strain sequencing project: providing services to taxonomists for standard genome sequencing and annotation.</title>
        <authorList>
            <consortium name="The Broad Institute Genomics Platform"/>
            <consortium name="The Broad Institute Genome Sequencing Center for Infectious Disease"/>
            <person name="Wu L."/>
            <person name="Ma J."/>
        </authorList>
    </citation>
    <scope>NUCLEOTIDE SEQUENCE [LARGE SCALE GENOMIC DNA]</scope>
    <source>
        <strain evidence="3">KCTC 23984</strain>
    </source>
</reference>